<evidence type="ECO:0000256" key="13">
    <source>
        <dbReference type="SAM" id="Phobius"/>
    </source>
</evidence>
<evidence type="ECO:0000313" key="14">
    <source>
        <dbReference type="EnsemblMetazoa" id="XP_038051907.1"/>
    </source>
</evidence>
<keyword evidence="5 13" id="KW-0812">Transmembrane</keyword>
<dbReference type="GeneID" id="119724770"/>
<dbReference type="OMA" id="EVFRICY"/>
<dbReference type="InterPro" id="IPR038377">
    <property type="entry name" value="Na/Glc_symporter_sf"/>
</dbReference>
<keyword evidence="9 13" id="KW-0472">Membrane</keyword>
<name>A0A913ZJC2_PATMI</name>
<evidence type="ECO:0000256" key="4">
    <source>
        <dbReference type="ARBA" id="ARBA00022475"/>
    </source>
</evidence>
<reference evidence="14" key="1">
    <citation type="submission" date="2022-11" db="UniProtKB">
        <authorList>
            <consortium name="EnsemblMetazoa"/>
        </authorList>
    </citation>
    <scope>IDENTIFICATION</scope>
</reference>
<dbReference type="EnsemblMetazoa" id="XM_038195979.1">
    <property type="protein sequence ID" value="XP_038051907.1"/>
    <property type="gene ID" value="LOC119724770"/>
</dbReference>
<comment type="similarity">
    <text evidence="2 11">Belongs to the sodium:solute symporter (SSF) (TC 2.A.21) family.</text>
</comment>
<dbReference type="PANTHER" id="PTHR42985">
    <property type="entry name" value="SODIUM-COUPLED MONOCARBOXYLATE TRANSPORTER"/>
    <property type="match status" value="1"/>
</dbReference>
<evidence type="ECO:0000256" key="11">
    <source>
        <dbReference type="RuleBase" id="RU362091"/>
    </source>
</evidence>
<dbReference type="Pfam" id="PF00474">
    <property type="entry name" value="SSF"/>
    <property type="match status" value="1"/>
</dbReference>
<feature type="transmembrane region" description="Helical" evidence="13">
    <location>
        <begin position="194"/>
        <end position="212"/>
    </location>
</feature>
<evidence type="ECO:0008006" key="16">
    <source>
        <dbReference type="Google" id="ProtNLM"/>
    </source>
</evidence>
<evidence type="ECO:0000256" key="8">
    <source>
        <dbReference type="ARBA" id="ARBA00023065"/>
    </source>
</evidence>
<dbReference type="PROSITE" id="PS50283">
    <property type="entry name" value="NA_SOLUT_SYMP_3"/>
    <property type="match status" value="1"/>
</dbReference>
<feature type="transmembrane region" description="Helical" evidence="13">
    <location>
        <begin position="159"/>
        <end position="182"/>
    </location>
</feature>
<keyword evidence="8" id="KW-0406">Ion transport</keyword>
<dbReference type="OrthoDB" id="6132759at2759"/>
<feature type="transmembrane region" description="Helical" evidence="13">
    <location>
        <begin position="327"/>
        <end position="352"/>
    </location>
</feature>
<feature type="transmembrane region" description="Helical" evidence="13">
    <location>
        <begin position="132"/>
        <end position="153"/>
    </location>
</feature>
<keyword evidence="10" id="KW-0739">Sodium transport</keyword>
<keyword evidence="3" id="KW-0813">Transport</keyword>
<keyword evidence="15" id="KW-1185">Reference proteome</keyword>
<evidence type="ECO:0000256" key="9">
    <source>
        <dbReference type="ARBA" id="ARBA00023136"/>
    </source>
</evidence>
<dbReference type="Gene3D" id="1.20.1730.10">
    <property type="entry name" value="Sodium/glucose cotransporter"/>
    <property type="match status" value="1"/>
</dbReference>
<organism evidence="14 15">
    <name type="scientific">Patiria miniata</name>
    <name type="common">Bat star</name>
    <name type="synonym">Asterina miniata</name>
    <dbReference type="NCBI Taxonomy" id="46514"/>
    <lineage>
        <taxon>Eukaryota</taxon>
        <taxon>Metazoa</taxon>
        <taxon>Echinodermata</taxon>
        <taxon>Eleutherozoa</taxon>
        <taxon>Asterozoa</taxon>
        <taxon>Asteroidea</taxon>
        <taxon>Valvatacea</taxon>
        <taxon>Valvatida</taxon>
        <taxon>Asterinidae</taxon>
        <taxon>Patiria</taxon>
    </lineage>
</organism>
<feature type="transmembrane region" description="Helical" evidence="13">
    <location>
        <begin position="57"/>
        <end position="77"/>
    </location>
</feature>
<dbReference type="RefSeq" id="XP_038051907.1">
    <property type="nucleotide sequence ID" value="XM_038195979.1"/>
</dbReference>
<dbReference type="GO" id="GO:0006814">
    <property type="term" value="P:sodium ion transport"/>
    <property type="evidence" value="ECO:0007669"/>
    <property type="project" value="UniProtKB-KW"/>
</dbReference>
<evidence type="ECO:0000256" key="10">
    <source>
        <dbReference type="ARBA" id="ARBA00023201"/>
    </source>
</evidence>
<dbReference type="Proteomes" id="UP000887568">
    <property type="component" value="Unplaced"/>
</dbReference>
<dbReference type="GO" id="GO:0015293">
    <property type="term" value="F:symporter activity"/>
    <property type="evidence" value="ECO:0007669"/>
    <property type="project" value="TreeGrafter"/>
</dbReference>
<keyword evidence="6 13" id="KW-1133">Transmembrane helix</keyword>
<evidence type="ECO:0000313" key="15">
    <source>
        <dbReference type="Proteomes" id="UP000887568"/>
    </source>
</evidence>
<evidence type="ECO:0000256" key="1">
    <source>
        <dbReference type="ARBA" id="ARBA00004651"/>
    </source>
</evidence>
<feature type="transmembrane region" description="Helical" evidence="13">
    <location>
        <begin position="386"/>
        <end position="408"/>
    </location>
</feature>
<feature type="transmembrane region" description="Helical" evidence="13">
    <location>
        <begin position="242"/>
        <end position="261"/>
    </location>
</feature>
<feature type="region of interest" description="Disordered" evidence="12">
    <location>
        <begin position="588"/>
        <end position="642"/>
    </location>
</feature>
<evidence type="ECO:0000256" key="5">
    <source>
        <dbReference type="ARBA" id="ARBA00022692"/>
    </source>
</evidence>
<evidence type="ECO:0000256" key="2">
    <source>
        <dbReference type="ARBA" id="ARBA00006434"/>
    </source>
</evidence>
<accession>A0A913ZJC2</accession>
<dbReference type="PANTHER" id="PTHR42985:SF40">
    <property type="entry name" value="LD47995P-RELATED"/>
    <property type="match status" value="1"/>
</dbReference>
<dbReference type="InterPro" id="IPR001734">
    <property type="entry name" value="Na/solute_symporter"/>
</dbReference>
<evidence type="ECO:0000256" key="3">
    <source>
        <dbReference type="ARBA" id="ARBA00022448"/>
    </source>
</evidence>
<dbReference type="NCBIfam" id="TIGR00813">
    <property type="entry name" value="sss"/>
    <property type="match status" value="1"/>
</dbReference>
<feature type="transmembrane region" description="Helical" evidence="13">
    <location>
        <begin position="445"/>
        <end position="464"/>
    </location>
</feature>
<comment type="subcellular location">
    <subcellularLocation>
        <location evidence="1">Cell membrane</location>
        <topology evidence="1">Multi-pass membrane protein</topology>
    </subcellularLocation>
</comment>
<evidence type="ECO:0000256" key="12">
    <source>
        <dbReference type="SAM" id="MobiDB-lite"/>
    </source>
</evidence>
<feature type="transmembrane region" description="Helical" evidence="13">
    <location>
        <begin position="15"/>
        <end position="37"/>
    </location>
</feature>
<dbReference type="InterPro" id="IPR051163">
    <property type="entry name" value="Sodium:Solute_Symporter_SSF"/>
</dbReference>
<feature type="transmembrane region" description="Helical" evidence="13">
    <location>
        <begin position="532"/>
        <end position="554"/>
    </location>
</feature>
<dbReference type="AlphaFoldDB" id="A0A913ZJC2"/>
<feature type="transmembrane region" description="Helical" evidence="13">
    <location>
        <begin position="89"/>
        <end position="111"/>
    </location>
</feature>
<keyword evidence="4" id="KW-1003">Cell membrane</keyword>
<feature type="transmembrane region" description="Helical" evidence="13">
    <location>
        <begin position="282"/>
        <end position="307"/>
    </location>
</feature>
<sequence length="642" mass="69187">MSYQELDQTRHVFQAADYAVCGAMLLASLGIGFYYGLRGGRQRTSAEYVLADRSMTVIPVTLSLLATMFSGISLQGFAADVYFRGTMLIWLIASNIVFSAVAFYVFVPMFYNLRITSIFEYLEARFNKAVTACGIFAFTLHSVLYMSLVSFTACTAATAVTGVSFGVAVVCVIGVCTIYTVMGGIKAVMWTDTIQMLLIFATIIIVVIKGNIEMGGVINVWQIAREGGRIELLNISPDPTEYYTVWGFLIGQLGAAAMVVCNQYLMQRFLACKSLAVAKTAVVGFMVGSTIFISLCVFGGVTLYAYYAGCDPTMRGHLNQPDELLPYFIIDVFHGVPGMAGVLLSGMLGAALSTLSSALNGVATLLGQHLVKPYVKNLSDERYTMVLKSLATLLAIIILGVTFLVPLIGGAVPTLLAIAGAVSGPILGIYLLGMFYPRCKAKGAFVGYLVGASIGIWLGVGNVLHGNRSAGILPLSIDDCPALNTTLETMTTTFDPSVYTTTSLDDSTSSVMTNPDEESGPIFGPLYSVSRIWFPTLTCFLTILVAAIITWIFGGNDLESVDPRLYVKLPKWGHCAWPFKACGRNKERGPPSDVKFEMQAPDNEPVSQQEEGENSPLQKLGISDTGPGVKCNHGRLRKDSKV</sequence>
<feature type="transmembrane region" description="Helical" evidence="13">
    <location>
        <begin position="414"/>
        <end position="433"/>
    </location>
</feature>
<proteinExistence type="inferred from homology"/>
<dbReference type="GO" id="GO:0005886">
    <property type="term" value="C:plasma membrane"/>
    <property type="evidence" value="ECO:0007669"/>
    <property type="project" value="UniProtKB-SubCell"/>
</dbReference>
<protein>
    <recommendedName>
        <fullName evidence="16">Sodium/solute symporter</fullName>
    </recommendedName>
</protein>
<evidence type="ECO:0000256" key="7">
    <source>
        <dbReference type="ARBA" id="ARBA00023053"/>
    </source>
</evidence>
<evidence type="ECO:0000256" key="6">
    <source>
        <dbReference type="ARBA" id="ARBA00022989"/>
    </source>
</evidence>
<keyword evidence="7" id="KW-0915">Sodium</keyword>